<sequence>MSEKLNLDIQTILDKQFDIDFKGYSAAEVDSFLDMVIEDYQSFQQQEEELNAKIAELERTNASLRAKLIEEEGRTKALEANPTPASQGAANVDILKRLSRLEEQVFKQNQSKQQ</sequence>
<protein>
    <submittedName>
        <fullName evidence="8">DivIVA domain-containing protein</fullName>
    </submittedName>
</protein>
<keyword evidence="2" id="KW-0963">Cytoplasm</keyword>
<evidence type="ECO:0000256" key="2">
    <source>
        <dbReference type="ARBA" id="ARBA00022490"/>
    </source>
</evidence>
<evidence type="ECO:0000256" key="5">
    <source>
        <dbReference type="ARBA" id="ARBA00023054"/>
    </source>
</evidence>
<evidence type="ECO:0000256" key="1">
    <source>
        <dbReference type="ARBA" id="ARBA00004496"/>
    </source>
</evidence>
<dbReference type="InterPro" id="IPR011229">
    <property type="entry name" value="Cell_cycle_GpsB"/>
</dbReference>
<dbReference type="PANTHER" id="PTHR35794:SF1">
    <property type="entry name" value="CELL CYCLE PROTEIN GPSB"/>
    <property type="match status" value="1"/>
</dbReference>
<dbReference type="Pfam" id="PF05103">
    <property type="entry name" value="DivIVA"/>
    <property type="match status" value="1"/>
</dbReference>
<dbReference type="Proteomes" id="UP000461880">
    <property type="component" value="Unassembled WGS sequence"/>
</dbReference>
<dbReference type="PIRSF" id="PIRSF029938">
    <property type="entry name" value="UCP029938"/>
    <property type="match status" value="1"/>
</dbReference>
<evidence type="ECO:0000313" key="8">
    <source>
        <dbReference type="EMBL" id="MSS58975.1"/>
    </source>
</evidence>
<accession>A0A7X2NSZ5</accession>
<dbReference type="GO" id="GO:0005737">
    <property type="term" value="C:cytoplasm"/>
    <property type="evidence" value="ECO:0007669"/>
    <property type="project" value="UniProtKB-SubCell"/>
</dbReference>
<dbReference type="RefSeq" id="WP_154505028.1">
    <property type="nucleotide sequence ID" value="NZ_JAQXPC010000107.1"/>
</dbReference>
<dbReference type="GO" id="GO:0051301">
    <property type="term" value="P:cell division"/>
    <property type="evidence" value="ECO:0007669"/>
    <property type="project" value="UniProtKB-KW"/>
</dbReference>
<organism evidence="8 9">
    <name type="scientific">Stecheria intestinalis</name>
    <dbReference type="NCBI Taxonomy" id="2606630"/>
    <lineage>
        <taxon>Bacteria</taxon>
        <taxon>Bacillati</taxon>
        <taxon>Bacillota</taxon>
        <taxon>Erysipelotrichia</taxon>
        <taxon>Erysipelotrichales</taxon>
        <taxon>Erysipelotrichaceae</taxon>
        <taxon>Stecheria</taxon>
    </lineage>
</organism>
<dbReference type="InterPro" id="IPR019933">
    <property type="entry name" value="DivIVA_domain"/>
</dbReference>
<comment type="subcellular location">
    <subcellularLocation>
        <location evidence="1">Cytoplasm</location>
    </subcellularLocation>
</comment>
<keyword evidence="6" id="KW-0131">Cell cycle</keyword>
<keyword evidence="5 7" id="KW-0175">Coiled coil</keyword>
<dbReference type="NCBIfam" id="TIGR03544">
    <property type="entry name" value="DivI1A_domain"/>
    <property type="match status" value="1"/>
</dbReference>
<dbReference type="Gene3D" id="6.10.250.660">
    <property type="match status" value="1"/>
</dbReference>
<name>A0A7X2NSZ5_9FIRM</name>
<dbReference type="EMBL" id="VUMN01000020">
    <property type="protein sequence ID" value="MSS58975.1"/>
    <property type="molecule type" value="Genomic_DNA"/>
</dbReference>
<evidence type="ECO:0000313" key="9">
    <source>
        <dbReference type="Proteomes" id="UP000461880"/>
    </source>
</evidence>
<evidence type="ECO:0000256" key="3">
    <source>
        <dbReference type="ARBA" id="ARBA00022618"/>
    </source>
</evidence>
<keyword evidence="3" id="KW-0132">Cell division</keyword>
<evidence type="ECO:0000256" key="7">
    <source>
        <dbReference type="SAM" id="Coils"/>
    </source>
</evidence>
<proteinExistence type="predicted"/>
<reference evidence="8 9" key="1">
    <citation type="submission" date="2019-08" db="EMBL/GenBank/DDBJ databases">
        <title>In-depth cultivation of the pig gut microbiome towards novel bacterial diversity and tailored functional studies.</title>
        <authorList>
            <person name="Wylensek D."/>
            <person name="Hitch T.C.A."/>
            <person name="Clavel T."/>
        </authorList>
    </citation>
    <scope>NUCLEOTIDE SEQUENCE [LARGE SCALE GENOMIC DNA]</scope>
    <source>
        <strain evidence="8 9">Oil+RF-744-GAM-WT-6</strain>
    </source>
</reference>
<dbReference type="AlphaFoldDB" id="A0A7X2NSZ5"/>
<keyword evidence="4" id="KW-0133">Cell shape</keyword>
<dbReference type="InterPro" id="IPR007793">
    <property type="entry name" value="DivIVA_fam"/>
</dbReference>
<evidence type="ECO:0000256" key="4">
    <source>
        <dbReference type="ARBA" id="ARBA00022960"/>
    </source>
</evidence>
<keyword evidence="9" id="KW-1185">Reference proteome</keyword>
<dbReference type="GO" id="GO:0008360">
    <property type="term" value="P:regulation of cell shape"/>
    <property type="evidence" value="ECO:0007669"/>
    <property type="project" value="UniProtKB-KW"/>
</dbReference>
<evidence type="ECO:0000256" key="6">
    <source>
        <dbReference type="ARBA" id="ARBA00023306"/>
    </source>
</evidence>
<comment type="caution">
    <text evidence="8">The sequence shown here is derived from an EMBL/GenBank/DDBJ whole genome shotgun (WGS) entry which is preliminary data.</text>
</comment>
<dbReference type="PANTHER" id="PTHR35794">
    <property type="entry name" value="CELL DIVISION PROTEIN DIVIVA"/>
    <property type="match status" value="1"/>
</dbReference>
<gene>
    <name evidence="8" type="ORF">FYJ51_08650</name>
</gene>
<feature type="coiled-coil region" evidence="7">
    <location>
        <begin position="33"/>
        <end position="81"/>
    </location>
</feature>